<dbReference type="Gene3D" id="3.10.50.40">
    <property type="match status" value="1"/>
</dbReference>
<dbReference type="STRING" id="2880.D7FV43"/>
<reference evidence="8 9" key="1">
    <citation type="journal article" date="2010" name="Nature">
        <title>The Ectocarpus genome and the independent evolution of multicellularity in brown algae.</title>
        <authorList>
            <person name="Cock J.M."/>
            <person name="Sterck L."/>
            <person name="Rouze P."/>
            <person name="Scornet D."/>
            <person name="Allen A.E."/>
            <person name="Amoutzias G."/>
            <person name="Anthouard V."/>
            <person name="Artiguenave F."/>
            <person name="Aury J.M."/>
            <person name="Badger J.H."/>
            <person name="Beszteri B."/>
            <person name="Billiau K."/>
            <person name="Bonnet E."/>
            <person name="Bothwell J.H."/>
            <person name="Bowler C."/>
            <person name="Boyen C."/>
            <person name="Brownlee C."/>
            <person name="Carrano C.J."/>
            <person name="Charrier B."/>
            <person name="Cho G.Y."/>
            <person name="Coelho S.M."/>
            <person name="Collen J."/>
            <person name="Corre E."/>
            <person name="Da Silva C."/>
            <person name="Delage L."/>
            <person name="Delaroque N."/>
            <person name="Dittami S.M."/>
            <person name="Doulbeau S."/>
            <person name="Elias M."/>
            <person name="Farnham G."/>
            <person name="Gachon C.M."/>
            <person name="Gschloessl B."/>
            <person name="Heesch S."/>
            <person name="Jabbari K."/>
            <person name="Jubin C."/>
            <person name="Kawai H."/>
            <person name="Kimura K."/>
            <person name="Kloareg B."/>
            <person name="Kupper F.C."/>
            <person name="Lang D."/>
            <person name="Le Bail A."/>
            <person name="Leblanc C."/>
            <person name="Lerouge P."/>
            <person name="Lohr M."/>
            <person name="Lopez P.J."/>
            <person name="Martens C."/>
            <person name="Maumus F."/>
            <person name="Michel G."/>
            <person name="Miranda-Saavedra D."/>
            <person name="Morales J."/>
            <person name="Moreau H."/>
            <person name="Motomura T."/>
            <person name="Nagasato C."/>
            <person name="Napoli C.A."/>
            <person name="Nelson D.R."/>
            <person name="Nyvall-Collen P."/>
            <person name="Peters A.F."/>
            <person name="Pommier C."/>
            <person name="Potin P."/>
            <person name="Poulain J."/>
            <person name="Quesneville H."/>
            <person name="Read B."/>
            <person name="Rensing S.A."/>
            <person name="Ritter A."/>
            <person name="Rousvoal S."/>
            <person name="Samanta M."/>
            <person name="Samson G."/>
            <person name="Schroeder D.C."/>
            <person name="Segurens B."/>
            <person name="Strittmatter M."/>
            <person name="Tonon T."/>
            <person name="Tregear J.W."/>
            <person name="Valentin K."/>
            <person name="von Dassow P."/>
            <person name="Yamagishi T."/>
            <person name="Van de Peer Y."/>
            <person name="Wincker P."/>
        </authorList>
    </citation>
    <scope>NUCLEOTIDE SEQUENCE [LARGE SCALE GENOMIC DNA]</scope>
    <source>
        <strain evidence="9">Ec32 / CCAP1310/4</strain>
    </source>
</reference>
<dbReference type="InterPro" id="IPR046357">
    <property type="entry name" value="PPIase_dom_sf"/>
</dbReference>
<evidence type="ECO:0000256" key="2">
    <source>
        <dbReference type="ARBA" id="ARBA00013194"/>
    </source>
</evidence>
<organism evidence="8 9">
    <name type="scientific">Ectocarpus siliculosus</name>
    <name type="common">Brown alga</name>
    <name type="synonym">Conferva siliculosa</name>
    <dbReference type="NCBI Taxonomy" id="2880"/>
    <lineage>
        <taxon>Eukaryota</taxon>
        <taxon>Sar</taxon>
        <taxon>Stramenopiles</taxon>
        <taxon>Ochrophyta</taxon>
        <taxon>PX clade</taxon>
        <taxon>Phaeophyceae</taxon>
        <taxon>Ectocarpales</taxon>
        <taxon>Ectocarpaceae</taxon>
        <taxon>Ectocarpus</taxon>
    </lineage>
</organism>
<dbReference type="PANTHER" id="PTHR10516:SF443">
    <property type="entry name" value="FK506-BINDING PROTEIN 59-RELATED"/>
    <property type="match status" value="1"/>
</dbReference>
<evidence type="ECO:0000256" key="1">
    <source>
        <dbReference type="ARBA" id="ARBA00000971"/>
    </source>
</evidence>
<evidence type="ECO:0000259" key="7">
    <source>
        <dbReference type="PROSITE" id="PS50059"/>
    </source>
</evidence>
<protein>
    <recommendedName>
        <fullName evidence="2 5">peptidylprolyl isomerase</fullName>
        <ecNumber evidence="2 5">5.2.1.8</ecNumber>
    </recommendedName>
</protein>
<dbReference type="OrthoDB" id="1902587at2759"/>
<dbReference type="FunFam" id="3.10.50.40:FF:000025">
    <property type="entry name" value="Peptidylprolyl isomerase"/>
    <property type="match status" value="1"/>
</dbReference>
<dbReference type="InParanoid" id="D7FV43"/>
<dbReference type="eggNOG" id="KOG0544">
    <property type="taxonomic scope" value="Eukaryota"/>
</dbReference>
<evidence type="ECO:0000313" key="9">
    <source>
        <dbReference type="Proteomes" id="UP000002630"/>
    </source>
</evidence>
<feature type="region of interest" description="Disordered" evidence="6">
    <location>
        <begin position="1"/>
        <end position="27"/>
    </location>
</feature>
<dbReference type="Proteomes" id="UP000002630">
    <property type="component" value="Linkage Group LG26"/>
</dbReference>
<dbReference type="GO" id="GO:0005737">
    <property type="term" value="C:cytoplasm"/>
    <property type="evidence" value="ECO:0007669"/>
    <property type="project" value="TreeGrafter"/>
</dbReference>
<dbReference type="AlphaFoldDB" id="D7FV43"/>
<keyword evidence="4 5" id="KW-0413">Isomerase</keyword>
<keyword evidence="3 5" id="KW-0697">Rotamase</keyword>
<evidence type="ECO:0000256" key="6">
    <source>
        <dbReference type="SAM" id="MobiDB-lite"/>
    </source>
</evidence>
<evidence type="ECO:0000313" key="8">
    <source>
        <dbReference type="EMBL" id="CBJ31849.1"/>
    </source>
</evidence>
<gene>
    <name evidence="8" type="ORF">Esi_0287_0029</name>
</gene>
<dbReference type="PANTHER" id="PTHR10516">
    <property type="entry name" value="PEPTIDYL-PROLYL CIS-TRANS ISOMERASE"/>
    <property type="match status" value="1"/>
</dbReference>
<feature type="domain" description="PPIase FKBP-type" evidence="7">
    <location>
        <begin position="20"/>
        <end position="108"/>
    </location>
</feature>
<name>D7FV43_ECTSI</name>
<evidence type="ECO:0000256" key="4">
    <source>
        <dbReference type="ARBA" id="ARBA00023235"/>
    </source>
</evidence>
<dbReference type="EC" id="5.2.1.8" evidence="2 5"/>
<comment type="catalytic activity">
    <reaction evidence="1 5">
        <text>[protein]-peptidylproline (omega=180) = [protein]-peptidylproline (omega=0)</text>
        <dbReference type="Rhea" id="RHEA:16237"/>
        <dbReference type="Rhea" id="RHEA-COMP:10747"/>
        <dbReference type="Rhea" id="RHEA-COMP:10748"/>
        <dbReference type="ChEBI" id="CHEBI:83833"/>
        <dbReference type="ChEBI" id="CHEBI:83834"/>
        <dbReference type="EC" id="5.2.1.8"/>
    </reaction>
</comment>
<dbReference type="OMA" id="SIKRGFP"/>
<dbReference type="SUPFAM" id="SSF54534">
    <property type="entry name" value="FKBP-like"/>
    <property type="match status" value="1"/>
</dbReference>
<dbReference type="EMBL" id="FN649751">
    <property type="protein sequence ID" value="CBJ31849.1"/>
    <property type="molecule type" value="Genomic_DNA"/>
</dbReference>
<dbReference type="PROSITE" id="PS50059">
    <property type="entry name" value="FKBP_PPIASE"/>
    <property type="match status" value="1"/>
</dbReference>
<evidence type="ECO:0000256" key="5">
    <source>
        <dbReference type="PROSITE-ProRule" id="PRU00277"/>
    </source>
</evidence>
<proteinExistence type="predicted"/>
<dbReference type="InterPro" id="IPR050689">
    <property type="entry name" value="FKBP-type_PPIase"/>
</dbReference>
<sequence length="112" mass="11969">MGVTVETTKEGDKQTYPKPGDSVTMDYTGTLEDGTVFDSSIRKGRRFNCKIGVGQVIQGWDEGVPQMSLGEKAILKCTSDYAYGPEGAGGVIPPNADLIFEVELHAINGQGK</sequence>
<dbReference type="Pfam" id="PF00254">
    <property type="entry name" value="FKBP_C"/>
    <property type="match status" value="1"/>
</dbReference>
<dbReference type="InterPro" id="IPR001179">
    <property type="entry name" value="PPIase_FKBP_dom"/>
</dbReference>
<keyword evidence="9" id="KW-1185">Reference proteome</keyword>
<accession>D7FV43</accession>
<dbReference type="GO" id="GO:0003755">
    <property type="term" value="F:peptidyl-prolyl cis-trans isomerase activity"/>
    <property type="evidence" value="ECO:0007669"/>
    <property type="project" value="UniProtKB-KW"/>
</dbReference>
<evidence type="ECO:0000256" key="3">
    <source>
        <dbReference type="ARBA" id="ARBA00023110"/>
    </source>
</evidence>
<dbReference type="EMBL" id="FN648472">
    <property type="protein sequence ID" value="CBJ31849.1"/>
    <property type="molecule type" value="Genomic_DNA"/>
</dbReference>